<reference evidence="6" key="1">
    <citation type="submission" date="2016-08" db="EMBL/GenBank/DDBJ databases">
        <authorList>
            <consortium name="Pathogen Informatics"/>
        </authorList>
    </citation>
    <scope>NUCLEOTIDE SEQUENCE</scope>
    <source>
        <strain evidence="6">DS</strain>
    </source>
</reference>
<keyword evidence="2 6" id="KW-0689">Ribosomal protein</keyword>
<feature type="domain" description="Large ribosomal subunit protein uL2 C-terminal" evidence="5">
    <location>
        <begin position="109"/>
        <end position="237"/>
    </location>
</feature>
<dbReference type="InterPro" id="IPR002171">
    <property type="entry name" value="Ribosomal_uL2"/>
</dbReference>
<dbReference type="GO" id="GO:0003723">
    <property type="term" value="F:RNA binding"/>
    <property type="evidence" value="ECO:0007669"/>
    <property type="project" value="TreeGrafter"/>
</dbReference>
<organism evidence="6">
    <name type="scientific">Plasmodium chabaudi adami</name>
    <dbReference type="NCBI Taxonomy" id="5826"/>
    <lineage>
        <taxon>Eukaryota</taxon>
        <taxon>Sar</taxon>
        <taxon>Alveolata</taxon>
        <taxon>Apicomplexa</taxon>
        <taxon>Aconoidasida</taxon>
        <taxon>Haemosporida</taxon>
        <taxon>Plasmodiidae</taxon>
        <taxon>Plasmodium</taxon>
        <taxon>Plasmodium (Vinckeia)</taxon>
    </lineage>
</organism>
<name>A0A1C6WT01_PLACE</name>
<dbReference type="GO" id="GO:0003735">
    <property type="term" value="F:structural constituent of ribosome"/>
    <property type="evidence" value="ECO:0007669"/>
    <property type="project" value="InterPro"/>
</dbReference>
<keyword evidence="3" id="KW-0687">Ribonucleoprotein</keyword>
<evidence type="ECO:0000256" key="2">
    <source>
        <dbReference type="ARBA" id="ARBA00022980"/>
    </source>
</evidence>
<comment type="similarity">
    <text evidence="1">Belongs to the universal ribosomal protein uL2 family.</text>
</comment>
<dbReference type="PANTHER" id="PTHR13691:SF5">
    <property type="entry name" value="LARGE RIBOSOMAL SUBUNIT PROTEIN UL2M"/>
    <property type="match status" value="1"/>
</dbReference>
<dbReference type="AlphaFoldDB" id="A0A1C6WT01"/>
<protein>
    <submittedName>
        <fullName evidence="6">Apicoplast ribosomal protein L2</fullName>
    </submittedName>
</protein>
<dbReference type="PIRSF" id="PIRSF002158">
    <property type="entry name" value="Ribosomal_L2"/>
    <property type="match status" value="1"/>
</dbReference>
<dbReference type="GO" id="GO:0032543">
    <property type="term" value="P:mitochondrial translation"/>
    <property type="evidence" value="ECO:0007669"/>
    <property type="project" value="TreeGrafter"/>
</dbReference>
<evidence type="ECO:0000256" key="1">
    <source>
        <dbReference type="ARBA" id="ARBA00005636"/>
    </source>
</evidence>
<dbReference type="InterPro" id="IPR008991">
    <property type="entry name" value="Translation_prot_SH3-like_sf"/>
</dbReference>
<dbReference type="GO" id="GO:0005762">
    <property type="term" value="C:mitochondrial large ribosomal subunit"/>
    <property type="evidence" value="ECO:0007669"/>
    <property type="project" value="TreeGrafter"/>
</dbReference>
<evidence type="ECO:0000259" key="5">
    <source>
        <dbReference type="SMART" id="SM01382"/>
    </source>
</evidence>
<evidence type="ECO:0000256" key="4">
    <source>
        <dbReference type="SAM" id="MobiDB-lite"/>
    </source>
</evidence>
<evidence type="ECO:0000256" key="3">
    <source>
        <dbReference type="ARBA" id="ARBA00023274"/>
    </source>
</evidence>
<dbReference type="EMBL" id="FMIN01000437">
    <property type="protein sequence ID" value="SCL92511.1"/>
    <property type="molecule type" value="Genomic_DNA"/>
</dbReference>
<dbReference type="PANTHER" id="PTHR13691">
    <property type="entry name" value="RIBOSOMAL PROTEIN L2"/>
    <property type="match status" value="1"/>
</dbReference>
<evidence type="ECO:0000313" key="6">
    <source>
        <dbReference type="EMBL" id="SCL92511.1"/>
    </source>
</evidence>
<dbReference type="InterPro" id="IPR014726">
    <property type="entry name" value="Ribosomal_uL2_dom3"/>
</dbReference>
<dbReference type="SMART" id="SM01382">
    <property type="entry name" value="Ribosomal_L2_C"/>
    <property type="match status" value="1"/>
</dbReference>
<proteinExistence type="inferred from homology"/>
<dbReference type="InterPro" id="IPR014722">
    <property type="entry name" value="Rib_uL2_dom2"/>
</dbReference>
<gene>
    <name evidence="6" type="primary">rpl2</name>
    <name evidence="6" type="ORF">PCHDS_000546300</name>
</gene>
<dbReference type="Pfam" id="PF03947">
    <property type="entry name" value="Ribosomal_L2_C"/>
    <property type="match status" value="1"/>
</dbReference>
<dbReference type="Proteomes" id="UP000507536">
    <property type="component" value="Unassembled WGS sequence"/>
</dbReference>
<dbReference type="Gene3D" id="4.10.950.10">
    <property type="entry name" value="Ribosomal protein L2, domain 3"/>
    <property type="match status" value="1"/>
</dbReference>
<dbReference type="SUPFAM" id="SSF50104">
    <property type="entry name" value="Translation proteins SH3-like domain"/>
    <property type="match status" value="1"/>
</dbReference>
<dbReference type="InterPro" id="IPR022669">
    <property type="entry name" value="Ribosomal_uL2_C"/>
</dbReference>
<dbReference type="Gene3D" id="2.30.30.30">
    <property type="match status" value="1"/>
</dbReference>
<accession>A0A1C6WT01</accession>
<feature type="region of interest" description="Disordered" evidence="4">
    <location>
        <begin position="208"/>
        <end position="228"/>
    </location>
</feature>
<sequence length="249" mass="29624">MILKLKKYNSYKYLKNFGKNNKGYITIYNKGGGKLKYQYKLIDFWYDNYNIDINYKIFLFKKIKTYFKNSYIGCILYLSYKFNYLQKYIVLNHNYILNSIYYITNINNIRLGSYIQLKYCKLGTYIYNISYNNKGSIFARSAGTYAQILIFYKNLVYIKLPSKKFKYINYNNFCYIGINSNILYNKFKIKNSGYNIFYNKRPKVRGKAKNVCDHPHGGGKGKTSIGRKYPCSKKGLHSKGYKTKKNLNY</sequence>